<keyword evidence="2" id="KW-0732">Signal</keyword>
<accession>A0A919NVM6</accession>
<proteinExistence type="predicted"/>
<evidence type="ECO:0000313" key="5">
    <source>
        <dbReference type="Proteomes" id="UP000623608"/>
    </source>
</evidence>
<organism evidence="4 5">
    <name type="scientific">Paractinoplanes tereljensis</name>
    <dbReference type="NCBI Taxonomy" id="571912"/>
    <lineage>
        <taxon>Bacteria</taxon>
        <taxon>Bacillati</taxon>
        <taxon>Actinomycetota</taxon>
        <taxon>Actinomycetes</taxon>
        <taxon>Micromonosporales</taxon>
        <taxon>Micromonosporaceae</taxon>
        <taxon>Paractinoplanes</taxon>
    </lineage>
</organism>
<dbReference type="Pfam" id="PF05305">
    <property type="entry name" value="DUF732"/>
    <property type="match status" value="1"/>
</dbReference>
<dbReference type="RefSeq" id="WP_203813810.1">
    <property type="nucleotide sequence ID" value="NZ_BOMY01000055.1"/>
</dbReference>
<feature type="domain" description="DUF732" evidence="3">
    <location>
        <begin position="93"/>
        <end position="143"/>
    </location>
</feature>
<evidence type="ECO:0000259" key="3">
    <source>
        <dbReference type="Pfam" id="PF05305"/>
    </source>
</evidence>
<evidence type="ECO:0000313" key="4">
    <source>
        <dbReference type="EMBL" id="GIF26020.1"/>
    </source>
</evidence>
<dbReference type="InterPro" id="IPR007969">
    <property type="entry name" value="DUF732"/>
</dbReference>
<evidence type="ECO:0000256" key="1">
    <source>
        <dbReference type="SAM" id="MobiDB-lite"/>
    </source>
</evidence>
<feature type="region of interest" description="Disordered" evidence="1">
    <location>
        <begin position="25"/>
        <end position="74"/>
    </location>
</feature>
<protein>
    <recommendedName>
        <fullName evidence="3">DUF732 domain-containing protein</fullName>
    </recommendedName>
</protein>
<reference evidence="4" key="1">
    <citation type="submission" date="2021-01" db="EMBL/GenBank/DDBJ databases">
        <title>Whole genome shotgun sequence of Actinoplanes tereljensis NBRC 105297.</title>
        <authorList>
            <person name="Komaki H."/>
            <person name="Tamura T."/>
        </authorList>
    </citation>
    <scope>NUCLEOTIDE SEQUENCE</scope>
    <source>
        <strain evidence="4">NBRC 105297</strain>
    </source>
</reference>
<evidence type="ECO:0000256" key="2">
    <source>
        <dbReference type="SAM" id="SignalP"/>
    </source>
</evidence>
<feature type="signal peptide" evidence="2">
    <location>
        <begin position="1"/>
        <end position="18"/>
    </location>
</feature>
<dbReference type="EMBL" id="BOMY01000055">
    <property type="protein sequence ID" value="GIF26020.1"/>
    <property type="molecule type" value="Genomic_DNA"/>
</dbReference>
<keyword evidence="5" id="KW-1185">Reference proteome</keyword>
<comment type="caution">
    <text evidence="4">The sequence shown here is derived from an EMBL/GenBank/DDBJ whole genome shotgun (WGS) entry which is preliminary data.</text>
</comment>
<feature type="compositionally biased region" description="Low complexity" evidence="1">
    <location>
        <begin position="50"/>
        <end position="66"/>
    </location>
</feature>
<name>A0A919NVM6_9ACTN</name>
<dbReference type="Proteomes" id="UP000623608">
    <property type="component" value="Unassembled WGS sequence"/>
</dbReference>
<feature type="chain" id="PRO_5037134577" description="DUF732 domain-containing protein" evidence="2">
    <location>
        <begin position="19"/>
        <end position="149"/>
    </location>
</feature>
<dbReference type="AlphaFoldDB" id="A0A919NVM6"/>
<gene>
    <name evidence="4" type="ORF">Ate02nite_87500</name>
</gene>
<sequence>MKRLLVAVAMIVALGGCADEPSALPAVHPESDASPAPGVTTTQPPLVAESPAPRSPKATKAPKPAGAGTGDGGLDRFVAAVQNQLPAVALDRRDEEVEALGSQACAALAGGRKATAVAGELSAQGVKSADAAKLVALARTTVCHSRPKV</sequence>
<dbReference type="PROSITE" id="PS51257">
    <property type="entry name" value="PROKAR_LIPOPROTEIN"/>
    <property type="match status" value="1"/>
</dbReference>